<dbReference type="PANTHER" id="PTHR43476:SF5">
    <property type="entry name" value="FAD-DEPENDENT MONOOXYGENASE"/>
    <property type="match status" value="1"/>
</dbReference>
<name>A0A8J7KIK9_9ACTN</name>
<accession>A0A8J7KIK9</accession>
<dbReference type="InterPro" id="IPR002938">
    <property type="entry name" value="FAD-bd"/>
</dbReference>
<dbReference type="EC" id="1.14.-.-" evidence="4"/>
<gene>
    <name evidence="4" type="ORF">IW245_000390</name>
</gene>
<dbReference type="SUPFAM" id="SSF51905">
    <property type="entry name" value="FAD/NAD(P)-binding domain"/>
    <property type="match status" value="1"/>
</dbReference>
<sequence length="409" mass="42986">MTAVDFCVVGGGPAGLALSLLLLRSGATVALVERSRTLDREYRGEILQPGGARILDALGVLSGIRERGAYPLSGFQFLAGGATVLDVDYTALPGPHNHLLSLPQRHLLAELLDECGRYPGFTHLAGSRVRELLTDGGRVTGVVADEAVSALCVIGADGRYSKVRQLAGIDTTRLDVFDQDLLWFKLTAPADRRPGRVQIHRGEGGAVLVHDSYPDRVQLGWTLPHQGYAAIAERGVEYVRAMISRTVPQYADLIAEQVTDLKDLTLLDVFAATATEWVRDGLVLIGDAGHTHGPLGAQGINLALQDAALVHPVLMAALAKGEAGADTLGEFVTARRPDVERVMQVQLAQAKGMLAGPPGPGGPAGPPGPGGPPGVGSPPAGADLTSWIAFGNPAIRVHSDLFVDHARRG</sequence>
<dbReference type="GO" id="GO:0071949">
    <property type="term" value="F:FAD binding"/>
    <property type="evidence" value="ECO:0007669"/>
    <property type="project" value="InterPro"/>
</dbReference>
<evidence type="ECO:0000256" key="2">
    <source>
        <dbReference type="SAM" id="MobiDB-lite"/>
    </source>
</evidence>
<protein>
    <submittedName>
        <fullName evidence="4">Monooxygenase</fullName>
        <ecNumber evidence="4">1.14.-.-</ecNumber>
    </submittedName>
</protein>
<feature type="compositionally biased region" description="Pro residues" evidence="2">
    <location>
        <begin position="357"/>
        <end position="376"/>
    </location>
</feature>
<dbReference type="GO" id="GO:0004497">
    <property type="term" value="F:monooxygenase activity"/>
    <property type="evidence" value="ECO:0007669"/>
    <property type="project" value="UniProtKB-KW"/>
</dbReference>
<comment type="caution">
    <text evidence="4">The sequence shown here is derived from an EMBL/GenBank/DDBJ whole genome shotgun (WGS) entry which is preliminary data.</text>
</comment>
<keyword evidence="5" id="KW-1185">Reference proteome</keyword>
<feature type="domain" description="FAD-binding" evidence="3">
    <location>
        <begin position="4"/>
        <end position="344"/>
    </location>
</feature>
<evidence type="ECO:0000313" key="4">
    <source>
        <dbReference type="EMBL" id="MBG6134196.1"/>
    </source>
</evidence>
<evidence type="ECO:0000313" key="5">
    <source>
        <dbReference type="Proteomes" id="UP000622552"/>
    </source>
</evidence>
<dbReference type="Gene3D" id="3.50.50.60">
    <property type="entry name" value="FAD/NAD(P)-binding domain"/>
    <property type="match status" value="2"/>
</dbReference>
<evidence type="ECO:0000256" key="1">
    <source>
        <dbReference type="ARBA" id="ARBA00023002"/>
    </source>
</evidence>
<dbReference type="PANTHER" id="PTHR43476">
    <property type="entry name" value="3-(3-HYDROXY-PHENYL)PROPIONATE/3-HYDROXYCINNAMIC ACID HYDROXYLASE"/>
    <property type="match status" value="1"/>
</dbReference>
<dbReference type="AlphaFoldDB" id="A0A8J7KIK9"/>
<dbReference type="InterPro" id="IPR036188">
    <property type="entry name" value="FAD/NAD-bd_sf"/>
</dbReference>
<keyword evidence="4" id="KW-0503">Monooxygenase</keyword>
<proteinExistence type="predicted"/>
<reference evidence="4" key="1">
    <citation type="submission" date="2020-11" db="EMBL/GenBank/DDBJ databases">
        <title>Sequencing the genomes of 1000 actinobacteria strains.</title>
        <authorList>
            <person name="Klenk H.-P."/>
        </authorList>
    </citation>
    <scope>NUCLEOTIDE SEQUENCE</scope>
    <source>
        <strain evidence="4">DSM 45356</strain>
    </source>
</reference>
<dbReference type="InterPro" id="IPR050631">
    <property type="entry name" value="PheA/TfdB_FAD_monoxygenase"/>
</dbReference>
<evidence type="ECO:0000259" key="3">
    <source>
        <dbReference type="Pfam" id="PF01494"/>
    </source>
</evidence>
<dbReference type="Pfam" id="PF01494">
    <property type="entry name" value="FAD_binding_3"/>
    <property type="match status" value="1"/>
</dbReference>
<keyword evidence="1 4" id="KW-0560">Oxidoreductase</keyword>
<dbReference type="EMBL" id="JADOUF010000001">
    <property type="protein sequence ID" value="MBG6134196.1"/>
    <property type="molecule type" value="Genomic_DNA"/>
</dbReference>
<dbReference type="PRINTS" id="PR00420">
    <property type="entry name" value="RNGMNOXGNASE"/>
</dbReference>
<organism evidence="4 5">
    <name type="scientific">Longispora fulva</name>
    <dbReference type="NCBI Taxonomy" id="619741"/>
    <lineage>
        <taxon>Bacteria</taxon>
        <taxon>Bacillati</taxon>
        <taxon>Actinomycetota</taxon>
        <taxon>Actinomycetes</taxon>
        <taxon>Micromonosporales</taxon>
        <taxon>Micromonosporaceae</taxon>
        <taxon>Longispora</taxon>
    </lineage>
</organism>
<dbReference type="Proteomes" id="UP000622552">
    <property type="component" value="Unassembled WGS sequence"/>
</dbReference>
<dbReference type="RefSeq" id="WP_197001459.1">
    <property type="nucleotide sequence ID" value="NZ_BONS01000034.1"/>
</dbReference>
<feature type="region of interest" description="Disordered" evidence="2">
    <location>
        <begin position="352"/>
        <end position="380"/>
    </location>
</feature>